<dbReference type="InterPro" id="IPR042099">
    <property type="entry name" value="ANL_N_sf"/>
</dbReference>
<sequence length="239" mass="26100">MTTQMYSIEVAGSPQIPGEGKPRRSILCPEELVQSYQSFTGTKTITTLYENFLEGVQRSEGGHFLGSRRVVDGILQPYEWMSYSQVQERVTHFGAGLAHLGLAANSNFGIFSINRAEWTMSELAGYMYNYTSVPLYDTLGVSAIEFIVNQTEMTTIIASPDKAAILLDMKSALPTVKNIVVMGTFDDALVAEGKELGVKIEAWTNIERNGLDNPVPVNPPSPDDLATICYTSGTTGTPK</sequence>
<dbReference type="OrthoDB" id="1700726at2759"/>
<dbReference type="AlphaFoldDB" id="A0A9P6RRD0"/>
<dbReference type="Pfam" id="PF00501">
    <property type="entry name" value="AMP-binding"/>
    <property type="match status" value="1"/>
</dbReference>
<reference evidence="4" key="1">
    <citation type="journal article" date="2020" name="Fungal Divers.">
        <title>Resolving the Mortierellaceae phylogeny through synthesis of multi-gene phylogenetics and phylogenomics.</title>
        <authorList>
            <person name="Vandepol N."/>
            <person name="Liber J."/>
            <person name="Desiro A."/>
            <person name="Na H."/>
            <person name="Kennedy M."/>
            <person name="Barry K."/>
            <person name="Grigoriev I.V."/>
            <person name="Miller A.N."/>
            <person name="O'Donnell K."/>
            <person name="Stajich J.E."/>
            <person name="Bonito G."/>
        </authorList>
    </citation>
    <scope>NUCLEOTIDE SEQUENCE</scope>
    <source>
        <strain evidence="4">REB-010B</strain>
    </source>
</reference>
<dbReference type="InterPro" id="IPR020845">
    <property type="entry name" value="AMP-binding_CS"/>
</dbReference>
<evidence type="ECO:0000313" key="5">
    <source>
        <dbReference type="Proteomes" id="UP000738325"/>
    </source>
</evidence>
<evidence type="ECO:0000313" key="4">
    <source>
        <dbReference type="EMBL" id="KAG0323457.1"/>
    </source>
</evidence>
<gene>
    <name evidence="4" type="primary">ACSL6_1</name>
    <name evidence="4" type="ORF">BGZ99_002758</name>
</gene>
<dbReference type="SUPFAM" id="SSF56801">
    <property type="entry name" value="Acetyl-CoA synthetase-like"/>
    <property type="match status" value="1"/>
</dbReference>
<evidence type="ECO:0000259" key="3">
    <source>
        <dbReference type="Pfam" id="PF00501"/>
    </source>
</evidence>
<dbReference type="PANTHER" id="PTHR43272">
    <property type="entry name" value="LONG-CHAIN-FATTY-ACID--COA LIGASE"/>
    <property type="match status" value="1"/>
</dbReference>
<dbReference type="EMBL" id="JAAAIP010000188">
    <property type="protein sequence ID" value="KAG0323457.1"/>
    <property type="molecule type" value="Genomic_DNA"/>
</dbReference>
<dbReference type="InterPro" id="IPR000873">
    <property type="entry name" value="AMP-dep_synth/lig_dom"/>
</dbReference>
<dbReference type="PROSITE" id="PS00455">
    <property type="entry name" value="AMP_BINDING"/>
    <property type="match status" value="1"/>
</dbReference>
<evidence type="ECO:0000256" key="1">
    <source>
        <dbReference type="ARBA" id="ARBA00022741"/>
    </source>
</evidence>
<dbReference type="Gene3D" id="3.40.50.12780">
    <property type="entry name" value="N-terminal domain of ligase-like"/>
    <property type="match status" value="1"/>
</dbReference>
<dbReference type="GO" id="GO:0005524">
    <property type="term" value="F:ATP binding"/>
    <property type="evidence" value="ECO:0007669"/>
    <property type="project" value="UniProtKB-KW"/>
</dbReference>
<protein>
    <submittedName>
        <fullName evidence="4">Long-chain-fatty-acid--CoA ligase 6</fullName>
    </submittedName>
</protein>
<feature type="domain" description="AMP-dependent synthetase/ligase" evidence="3">
    <location>
        <begin position="72"/>
        <end position="239"/>
    </location>
</feature>
<keyword evidence="1" id="KW-0547">Nucleotide-binding</keyword>
<dbReference type="PANTHER" id="PTHR43272:SF33">
    <property type="entry name" value="AMP-BINDING DOMAIN-CONTAINING PROTEIN-RELATED"/>
    <property type="match status" value="1"/>
</dbReference>
<keyword evidence="5" id="KW-1185">Reference proteome</keyword>
<proteinExistence type="predicted"/>
<keyword evidence="2" id="KW-0067">ATP-binding</keyword>
<organism evidence="4 5">
    <name type="scientific">Dissophora globulifera</name>
    <dbReference type="NCBI Taxonomy" id="979702"/>
    <lineage>
        <taxon>Eukaryota</taxon>
        <taxon>Fungi</taxon>
        <taxon>Fungi incertae sedis</taxon>
        <taxon>Mucoromycota</taxon>
        <taxon>Mortierellomycotina</taxon>
        <taxon>Mortierellomycetes</taxon>
        <taxon>Mortierellales</taxon>
        <taxon>Mortierellaceae</taxon>
        <taxon>Dissophora</taxon>
    </lineage>
</organism>
<evidence type="ECO:0000256" key="2">
    <source>
        <dbReference type="ARBA" id="ARBA00022840"/>
    </source>
</evidence>
<accession>A0A9P6RRD0</accession>
<dbReference type="GO" id="GO:0016020">
    <property type="term" value="C:membrane"/>
    <property type="evidence" value="ECO:0007669"/>
    <property type="project" value="TreeGrafter"/>
</dbReference>
<dbReference type="GO" id="GO:0005783">
    <property type="term" value="C:endoplasmic reticulum"/>
    <property type="evidence" value="ECO:0007669"/>
    <property type="project" value="TreeGrafter"/>
</dbReference>
<name>A0A9P6RRD0_9FUNG</name>
<keyword evidence="4" id="KW-0436">Ligase</keyword>
<dbReference type="GO" id="GO:0004467">
    <property type="term" value="F:long-chain fatty acid-CoA ligase activity"/>
    <property type="evidence" value="ECO:0007669"/>
    <property type="project" value="TreeGrafter"/>
</dbReference>
<dbReference type="Proteomes" id="UP000738325">
    <property type="component" value="Unassembled WGS sequence"/>
</dbReference>
<comment type="caution">
    <text evidence="4">The sequence shown here is derived from an EMBL/GenBank/DDBJ whole genome shotgun (WGS) entry which is preliminary data.</text>
</comment>